<dbReference type="Proteomes" id="UP000185596">
    <property type="component" value="Unassembled WGS sequence"/>
</dbReference>
<protein>
    <submittedName>
        <fullName evidence="1">Uncharacterized protein</fullName>
    </submittedName>
</protein>
<gene>
    <name evidence="1" type="ORF">BU204_15915</name>
</gene>
<comment type="caution">
    <text evidence="1">The sequence shown here is derived from an EMBL/GenBank/DDBJ whole genome shotgun (WGS) entry which is preliminary data.</text>
</comment>
<dbReference type="SUPFAM" id="SSF48371">
    <property type="entry name" value="ARM repeat"/>
    <property type="match status" value="1"/>
</dbReference>
<reference evidence="1 2" key="1">
    <citation type="submission" date="2016-12" db="EMBL/GenBank/DDBJ databases">
        <title>The draft genome sequence of Actinophytocola sp. 11-183.</title>
        <authorList>
            <person name="Wang W."/>
            <person name="Yuan L."/>
        </authorList>
    </citation>
    <scope>NUCLEOTIDE SEQUENCE [LARGE SCALE GENOMIC DNA]</scope>
    <source>
        <strain evidence="1 2">11-183</strain>
    </source>
</reference>
<dbReference type="InterPro" id="IPR016024">
    <property type="entry name" value="ARM-type_fold"/>
</dbReference>
<proteinExistence type="predicted"/>
<keyword evidence="2" id="KW-1185">Reference proteome</keyword>
<accession>A0A1Q8CQE7</accession>
<dbReference type="AlphaFoldDB" id="A0A1Q8CQE7"/>
<evidence type="ECO:0000313" key="2">
    <source>
        <dbReference type="Proteomes" id="UP000185596"/>
    </source>
</evidence>
<dbReference type="STRING" id="1912961.BU204_15915"/>
<evidence type="ECO:0000313" key="1">
    <source>
        <dbReference type="EMBL" id="OLF16582.1"/>
    </source>
</evidence>
<sequence>MTARRLLESVEELPATARHRELARQARELAGTPELPALLDELHEAGGDYETRLALHLAHVGGETAFVARCLTASRPAVAGRSLGLAVRLGVDPALLVGLLPELATEARRTLYQHVRRGRAVELAEALLPAVRARFGEEEAAVLLPVCGSATVTAALPDLAFAVTGWGMLAHRHPTVFLDHLDAELDATPRADWERIVTRTGRGIAAAALVEPDRVLGLLARVAPRVQLPRALSPALTALARRDRAGLLAVLLDPRRRGPVPGGRRLWRALLSAGDGDLGALARTLDPYRLVRFLRVLPPARREAVYSVVVGNRDLTADGLPIALLDLLPAAARAREAERLLGLRAVADDPSRRLEITARLPWAQVRDLLRAATRRPTAAERAQAYGCLIAAAALSRDQEAVAEALGSLDRLRNEQDPVRLAAFEALAAVPPWLFRPAEAPALLTLMTDATQARDCSPRTQSRALALIAALVRHGVLSRQPELVDTGVAAMQRLGRRHPWLQLAGLDRELPRGGEHRVFEALLPRIADDARHGRFETALSLARGLGRRAWKMPELQRFVGQAREAAEDNTVLSAIELWLAPPATRDARIGEVLAADRSTITVPAVLRGIGWRRTDLLDEVLREPLHGRFLRRGVRFVPHFAGCFHRWLPRQCAAYADLLARIVEHRKRMPWERVAAVSRLGRVPGTVERLLRYTADQEVAVSEAALSALAWTDAPAEVLAELLGHADTDRARVAVYAASRCARFVRPAELGAALAPALGSRKVTSRKEALRLLAAHRAPDLGAVLAAEWARPDQHRDVRRALVWAARWCLDHERTWDLLAAAAGSEPEVATAVLELDPTTIGPRHRARYAAVVHTVAAAPDPDTARRGLAALPAWSRWDEAGTAMLVRLVGDLTGTARWHHALTALVAACEAREDPAPLTAVVAALRAVPEPTPTADRDLPARRRVLAVADAVAAAAPSSETMRAAAAELAGDLATDPTLRRPVVELATSAVPLDGGAGDLPALVRLAELATGPLPAWQARDALLRRVWATVARLPERHLHEVASALAAREPAPAAPMLALAVAEVAGHRAGWPEHWRELVLALREHADPDVRPLALDIVTSPE</sequence>
<organism evidence="1 2">
    <name type="scientific">Actinophytocola xanthii</name>
    <dbReference type="NCBI Taxonomy" id="1912961"/>
    <lineage>
        <taxon>Bacteria</taxon>
        <taxon>Bacillati</taxon>
        <taxon>Actinomycetota</taxon>
        <taxon>Actinomycetes</taxon>
        <taxon>Pseudonocardiales</taxon>
        <taxon>Pseudonocardiaceae</taxon>
    </lineage>
</organism>
<name>A0A1Q8CQE7_9PSEU</name>
<dbReference type="EMBL" id="MSIE01000028">
    <property type="protein sequence ID" value="OLF16582.1"/>
    <property type="molecule type" value="Genomic_DNA"/>
</dbReference>